<gene>
    <name evidence="3" type="ORF">WOLCODRAFT_127226</name>
</gene>
<sequence length="145" mass="16189">MDASSSAHPGLGRTSSNGKMTCTSEKPEEKPIISKPAAPPTNRGKSYKEKFQALREKFEQVSATHEQYEKELAVANQKLKSLQAEINLLLDAVDIAAYEQEVLVHYMTQDPVPPEYDYARSHLRPRRLADPVQGQTVRTNGRGHS</sequence>
<dbReference type="Proteomes" id="UP000218811">
    <property type="component" value="Unassembled WGS sequence"/>
</dbReference>
<keyword evidence="4" id="KW-1185">Reference proteome</keyword>
<keyword evidence="1" id="KW-0175">Coiled coil</keyword>
<accession>A0A2H3JKC9</accession>
<dbReference type="STRING" id="742152.A0A2H3JKC9"/>
<feature type="region of interest" description="Disordered" evidence="2">
    <location>
        <begin position="1"/>
        <end position="46"/>
    </location>
</feature>
<organism evidence="3 4">
    <name type="scientific">Wolfiporia cocos (strain MD-104)</name>
    <name type="common">Brown rot fungus</name>
    <dbReference type="NCBI Taxonomy" id="742152"/>
    <lineage>
        <taxon>Eukaryota</taxon>
        <taxon>Fungi</taxon>
        <taxon>Dikarya</taxon>
        <taxon>Basidiomycota</taxon>
        <taxon>Agaricomycotina</taxon>
        <taxon>Agaricomycetes</taxon>
        <taxon>Polyporales</taxon>
        <taxon>Phaeolaceae</taxon>
        <taxon>Wolfiporia</taxon>
    </lineage>
</organism>
<dbReference type="AlphaFoldDB" id="A0A2H3JKC9"/>
<evidence type="ECO:0000256" key="2">
    <source>
        <dbReference type="SAM" id="MobiDB-lite"/>
    </source>
</evidence>
<proteinExistence type="predicted"/>
<dbReference type="OrthoDB" id="2442602at2759"/>
<dbReference type="EMBL" id="KB467876">
    <property type="protein sequence ID" value="PCH36457.1"/>
    <property type="molecule type" value="Genomic_DNA"/>
</dbReference>
<evidence type="ECO:0000313" key="3">
    <source>
        <dbReference type="EMBL" id="PCH36457.1"/>
    </source>
</evidence>
<name>A0A2H3JKC9_WOLCO</name>
<feature type="compositionally biased region" description="Polar residues" evidence="2">
    <location>
        <begin position="1"/>
        <end position="24"/>
    </location>
</feature>
<feature type="coiled-coil region" evidence="1">
    <location>
        <begin position="51"/>
        <end position="92"/>
    </location>
</feature>
<feature type="region of interest" description="Disordered" evidence="2">
    <location>
        <begin position="126"/>
        <end position="145"/>
    </location>
</feature>
<evidence type="ECO:0000313" key="4">
    <source>
        <dbReference type="Proteomes" id="UP000218811"/>
    </source>
</evidence>
<evidence type="ECO:0000256" key="1">
    <source>
        <dbReference type="SAM" id="Coils"/>
    </source>
</evidence>
<reference evidence="3 4" key="1">
    <citation type="journal article" date="2012" name="Science">
        <title>The Paleozoic origin of enzymatic lignin decomposition reconstructed from 31 fungal genomes.</title>
        <authorList>
            <person name="Floudas D."/>
            <person name="Binder M."/>
            <person name="Riley R."/>
            <person name="Barry K."/>
            <person name="Blanchette R.A."/>
            <person name="Henrissat B."/>
            <person name="Martinez A.T."/>
            <person name="Otillar R."/>
            <person name="Spatafora J.W."/>
            <person name="Yadav J.S."/>
            <person name="Aerts A."/>
            <person name="Benoit I."/>
            <person name="Boyd A."/>
            <person name="Carlson A."/>
            <person name="Copeland A."/>
            <person name="Coutinho P.M."/>
            <person name="de Vries R.P."/>
            <person name="Ferreira P."/>
            <person name="Findley K."/>
            <person name="Foster B."/>
            <person name="Gaskell J."/>
            <person name="Glotzer D."/>
            <person name="Gorecki P."/>
            <person name="Heitman J."/>
            <person name="Hesse C."/>
            <person name="Hori C."/>
            <person name="Igarashi K."/>
            <person name="Jurgens J.A."/>
            <person name="Kallen N."/>
            <person name="Kersten P."/>
            <person name="Kohler A."/>
            <person name="Kuees U."/>
            <person name="Kumar T.K.A."/>
            <person name="Kuo A."/>
            <person name="LaButti K."/>
            <person name="Larrondo L.F."/>
            <person name="Lindquist E."/>
            <person name="Ling A."/>
            <person name="Lombard V."/>
            <person name="Lucas S."/>
            <person name="Lundell T."/>
            <person name="Martin R."/>
            <person name="McLaughlin D.J."/>
            <person name="Morgenstern I."/>
            <person name="Morin E."/>
            <person name="Murat C."/>
            <person name="Nagy L.G."/>
            <person name="Nolan M."/>
            <person name="Ohm R.A."/>
            <person name="Patyshakuliyeva A."/>
            <person name="Rokas A."/>
            <person name="Ruiz-Duenas F.J."/>
            <person name="Sabat G."/>
            <person name="Salamov A."/>
            <person name="Samejima M."/>
            <person name="Schmutz J."/>
            <person name="Slot J.C."/>
            <person name="St John F."/>
            <person name="Stenlid J."/>
            <person name="Sun H."/>
            <person name="Sun S."/>
            <person name="Syed K."/>
            <person name="Tsang A."/>
            <person name="Wiebenga A."/>
            <person name="Young D."/>
            <person name="Pisabarro A."/>
            <person name="Eastwood D.C."/>
            <person name="Martin F."/>
            <person name="Cullen D."/>
            <person name="Grigoriev I.V."/>
            <person name="Hibbett D.S."/>
        </authorList>
    </citation>
    <scope>NUCLEOTIDE SEQUENCE [LARGE SCALE GENOMIC DNA]</scope>
    <source>
        <strain evidence="3 4">MD-104</strain>
    </source>
</reference>
<protein>
    <submittedName>
        <fullName evidence="3">Uncharacterized protein</fullName>
    </submittedName>
</protein>